<proteinExistence type="predicted"/>
<sequence>MEEKIEGMYSSFLNQVRSFENRMGEIMAGFTSMFDSPTLDPGFFPAPPKVYIDNDLGRQTFLIRTQKPLVSEPVESDWIDGRIISWIPGDQARINGFARFNPNFIDESGTPKFVSIPETAQKSVLCGPDDAFSWYQLPLIVYSFIGIIFLMMTFVLTALLVRRRKLKRLRRELGPALQNQATFSPVTAESISVTVENKAAFDDADAPPDYSMVMDAKGLPPHSPPAYSKNEEKREEFSRGEKPPNSPCD</sequence>
<protein>
    <submittedName>
        <fullName evidence="3">Oidioi.mRNA.OKI2018_I69.PAR.g11979.t2.cds</fullName>
    </submittedName>
</protein>
<keyword evidence="4" id="KW-1185">Reference proteome</keyword>
<feature type="transmembrane region" description="Helical" evidence="2">
    <location>
        <begin position="139"/>
        <end position="161"/>
    </location>
</feature>
<organism evidence="3 4">
    <name type="scientific">Oikopleura dioica</name>
    <name type="common">Tunicate</name>
    <dbReference type="NCBI Taxonomy" id="34765"/>
    <lineage>
        <taxon>Eukaryota</taxon>
        <taxon>Metazoa</taxon>
        <taxon>Chordata</taxon>
        <taxon>Tunicata</taxon>
        <taxon>Appendicularia</taxon>
        <taxon>Copelata</taxon>
        <taxon>Oikopleuridae</taxon>
        <taxon>Oikopleura</taxon>
    </lineage>
</organism>
<evidence type="ECO:0000256" key="2">
    <source>
        <dbReference type="SAM" id="Phobius"/>
    </source>
</evidence>
<evidence type="ECO:0000313" key="4">
    <source>
        <dbReference type="Proteomes" id="UP001158576"/>
    </source>
</evidence>
<accession>A0ABN7RY70</accession>
<gene>
    <name evidence="3" type="ORF">OKIOD_LOCUS3537</name>
</gene>
<feature type="compositionally biased region" description="Basic and acidic residues" evidence="1">
    <location>
        <begin position="229"/>
        <end position="242"/>
    </location>
</feature>
<name>A0ABN7RY70_OIKDI</name>
<keyword evidence="2" id="KW-1133">Transmembrane helix</keyword>
<evidence type="ECO:0000256" key="1">
    <source>
        <dbReference type="SAM" id="MobiDB-lite"/>
    </source>
</evidence>
<evidence type="ECO:0000313" key="3">
    <source>
        <dbReference type="EMBL" id="CAG5088813.1"/>
    </source>
</evidence>
<dbReference type="EMBL" id="OU015568">
    <property type="protein sequence ID" value="CAG5088813.1"/>
    <property type="molecule type" value="Genomic_DNA"/>
</dbReference>
<feature type="region of interest" description="Disordered" evidence="1">
    <location>
        <begin position="211"/>
        <end position="249"/>
    </location>
</feature>
<reference evidence="3 4" key="1">
    <citation type="submission" date="2021-04" db="EMBL/GenBank/DDBJ databases">
        <authorList>
            <person name="Bliznina A."/>
        </authorList>
    </citation>
    <scope>NUCLEOTIDE SEQUENCE [LARGE SCALE GENOMIC DNA]</scope>
</reference>
<keyword evidence="2" id="KW-0472">Membrane</keyword>
<keyword evidence="2" id="KW-0812">Transmembrane</keyword>
<dbReference type="Proteomes" id="UP001158576">
    <property type="component" value="Chromosome PAR"/>
</dbReference>